<feature type="region of interest" description="Disordered" evidence="1">
    <location>
        <begin position="24"/>
        <end position="49"/>
    </location>
</feature>
<evidence type="ECO:0000313" key="2">
    <source>
        <dbReference type="EMBL" id="EKF24779.1"/>
    </source>
</evidence>
<organism evidence="2 3">
    <name type="scientific">Mycolicibacterium hassiacum (strain DSM 44199 / CIP 105218 / JCM 12690 / 3849)</name>
    <name type="common">Mycobacterium hassiacum</name>
    <dbReference type="NCBI Taxonomy" id="1122247"/>
    <lineage>
        <taxon>Bacteria</taxon>
        <taxon>Bacillati</taxon>
        <taxon>Actinomycetota</taxon>
        <taxon>Actinomycetes</taxon>
        <taxon>Mycobacteriales</taxon>
        <taxon>Mycobacteriaceae</taxon>
        <taxon>Mycolicibacterium</taxon>
    </lineage>
</organism>
<dbReference type="EMBL" id="AMRA01000029">
    <property type="protein sequence ID" value="EKF24779.1"/>
    <property type="molecule type" value="Genomic_DNA"/>
</dbReference>
<comment type="caution">
    <text evidence="2">The sequence shown here is derived from an EMBL/GenBank/DDBJ whole genome shotgun (WGS) entry which is preliminary data.</text>
</comment>
<dbReference type="AlphaFoldDB" id="K5BKF6"/>
<dbReference type="EC" id="6.3.5.2" evidence="2"/>
<accession>K5BKF6</accession>
<reference evidence="2 3" key="1">
    <citation type="journal article" date="2012" name="J. Bacteriol.">
        <title>Genome sequence of Mycobacterium hassiacum DSM 44199, a rare source of heat-stable mycobacterial proteins.</title>
        <authorList>
            <person name="Tiago I."/>
            <person name="Maranha A."/>
            <person name="Mendes V."/>
            <person name="Alarico S."/>
            <person name="Moynihan P.J."/>
            <person name="Clarke A.J."/>
            <person name="Macedo-Ribeiro S."/>
            <person name="Pereira P.J."/>
            <person name="Empadinhas N."/>
        </authorList>
    </citation>
    <scope>NUCLEOTIDE SEQUENCE [LARGE SCALE GENOMIC DNA]</scope>
    <source>
        <strain evidence="3">DSM 44199 / CIP 105218 / JCM 12690 / 3849</strain>
    </source>
</reference>
<dbReference type="GO" id="GO:0003922">
    <property type="term" value="F:GMP synthase (glutamine-hydrolyzing) activity"/>
    <property type="evidence" value="ECO:0007669"/>
    <property type="project" value="UniProtKB-EC"/>
</dbReference>
<evidence type="ECO:0000313" key="3">
    <source>
        <dbReference type="Proteomes" id="UP000006265"/>
    </source>
</evidence>
<gene>
    <name evidence="2" type="ORF">C731_1218</name>
</gene>
<sequence>MRDDLRIHACLADTASDQLRILRPEIDDQHGAGRGGRHPDSLVRHPRGR</sequence>
<keyword evidence="2" id="KW-0436">Ligase</keyword>
<dbReference type="Proteomes" id="UP000006265">
    <property type="component" value="Unassembled WGS sequence"/>
</dbReference>
<proteinExistence type="predicted"/>
<keyword evidence="3" id="KW-1185">Reference proteome</keyword>
<feature type="compositionally biased region" description="Basic and acidic residues" evidence="1">
    <location>
        <begin position="24"/>
        <end position="43"/>
    </location>
</feature>
<evidence type="ECO:0000256" key="1">
    <source>
        <dbReference type="SAM" id="MobiDB-lite"/>
    </source>
</evidence>
<protein>
    <submittedName>
        <fullName evidence="2">GMP synthase domain protein</fullName>
        <ecNumber evidence="2">6.3.5.2</ecNumber>
    </submittedName>
</protein>
<dbReference type="PATRIC" id="fig|1122247.3.peg.1173"/>
<name>K5BKF6_MYCHD</name>